<evidence type="ECO:0000256" key="1">
    <source>
        <dbReference type="SAM" id="Phobius"/>
    </source>
</evidence>
<feature type="transmembrane region" description="Helical" evidence="1">
    <location>
        <begin position="38"/>
        <end position="64"/>
    </location>
</feature>
<keyword evidence="3" id="KW-1185">Reference proteome</keyword>
<dbReference type="Proteomes" id="UP000807469">
    <property type="component" value="Unassembled WGS sequence"/>
</dbReference>
<protein>
    <submittedName>
        <fullName evidence="2">Uncharacterized protein</fullName>
    </submittedName>
</protein>
<keyword evidence="1" id="KW-0812">Transmembrane</keyword>
<dbReference type="AlphaFoldDB" id="A0A9P6CMX5"/>
<gene>
    <name evidence="2" type="ORF">BDN70DRAFT_494251</name>
</gene>
<accession>A0A9P6CMX5</accession>
<comment type="caution">
    <text evidence="2">The sequence shown here is derived from an EMBL/GenBank/DDBJ whole genome shotgun (WGS) entry which is preliminary data.</text>
</comment>
<name>A0A9P6CMX5_9AGAR</name>
<reference evidence="2" key="1">
    <citation type="submission" date="2020-11" db="EMBL/GenBank/DDBJ databases">
        <authorList>
            <consortium name="DOE Joint Genome Institute"/>
            <person name="Ahrendt S."/>
            <person name="Riley R."/>
            <person name="Andreopoulos W."/>
            <person name="Labutti K."/>
            <person name="Pangilinan J."/>
            <person name="Ruiz-Duenas F.J."/>
            <person name="Barrasa J.M."/>
            <person name="Sanchez-Garcia M."/>
            <person name="Camarero S."/>
            <person name="Miyauchi S."/>
            <person name="Serrano A."/>
            <person name="Linde D."/>
            <person name="Babiker R."/>
            <person name="Drula E."/>
            <person name="Ayuso-Fernandez I."/>
            <person name="Pacheco R."/>
            <person name="Padilla G."/>
            <person name="Ferreira P."/>
            <person name="Barriuso J."/>
            <person name="Kellner H."/>
            <person name="Castanera R."/>
            <person name="Alfaro M."/>
            <person name="Ramirez L."/>
            <person name="Pisabarro A.G."/>
            <person name="Kuo A."/>
            <person name="Tritt A."/>
            <person name="Lipzen A."/>
            <person name="He G."/>
            <person name="Yan M."/>
            <person name="Ng V."/>
            <person name="Cullen D."/>
            <person name="Martin F."/>
            <person name="Rosso M.-N."/>
            <person name="Henrissat B."/>
            <person name="Hibbett D."/>
            <person name="Martinez A.T."/>
            <person name="Grigoriev I.V."/>
        </authorList>
    </citation>
    <scope>NUCLEOTIDE SEQUENCE</scope>
    <source>
        <strain evidence="2">CIRM-BRFM 674</strain>
    </source>
</reference>
<evidence type="ECO:0000313" key="3">
    <source>
        <dbReference type="Proteomes" id="UP000807469"/>
    </source>
</evidence>
<evidence type="ECO:0000313" key="2">
    <source>
        <dbReference type="EMBL" id="KAF9472237.1"/>
    </source>
</evidence>
<proteinExistence type="predicted"/>
<sequence>MIWTITELLRRSEQLLLMLRERCVIWTHGLIISMYHNFGIFCTTMIHLTYGLLAFVLLLTLLLFPHNFLHHVHLIFSTHFVSPLAFLSRFFAVFALYSYVVIGVCTYREF</sequence>
<dbReference type="EMBL" id="MU155560">
    <property type="protein sequence ID" value="KAF9472237.1"/>
    <property type="molecule type" value="Genomic_DNA"/>
</dbReference>
<feature type="transmembrane region" description="Helical" evidence="1">
    <location>
        <begin position="84"/>
        <end position="107"/>
    </location>
</feature>
<keyword evidence="1" id="KW-1133">Transmembrane helix</keyword>
<organism evidence="2 3">
    <name type="scientific">Pholiota conissans</name>
    <dbReference type="NCBI Taxonomy" id="109636"/>
    <lineage>
        <taxon>Eukaryota</taxon>
        <taxon>Fungi</taxon>
        <taxon>Dikarya</taxon>
        <taxon>Basidiomycota</taxon>
        <taxon>Agaricomycotina</taxon>
        <taxon>Agaricomycetes</taxon>
        <taxon>Agaricomycetidae</taxon>
        <taxon>Agaricales</taxon>
        <taxon>Agaricineae</taxon>
        <taxon>Strophariaceae</taxon>
        <taxon>Pholiota</taxon>
    </lineage>
</organism>
<keyword evidence="1" id="KW-0472">Membrane</keyword>